<organism evidence="5 6">
    <name type="scientific">Metabacillus rhizosphaerae</name>
    <dbReference type="NCBI Taxonomy" id="3117747"/>
    <lineage>
        <taxon>Bacteria</taxon>
        <taxon>Bacillati</taxon>
        <taxon>Bacillota</taxon>
        <taxon>Bacilli</taxon>
        <taxon>Bacillales</taxon>
        <taxon>Bacillaceae</taxon>
        <taxon>Metabacillus</taxon>
    </lineage>
</organism>
<dbReference type="PANTHER" id="PTHR43280:SF30">
    <property type="entry name" value="MMSAB OPERON REGULATORY PROTEIN"/>
    <property type="match status" value="1"/>
</dbReference>
<keyword evidence="6" id="KW-1185">Reference proteome</keyword>
<dbReference type="InterPro" id="IPR018060">
    <property type="entry name" value="HTH_AraC"/>
</dbReference>
<dbReference type="RefSeq" id="WP_338786126.1">
    <property type="nucleotide sequence ID" value="NZ_CP147403.1"/>
</dbReference>
<dbReference type="EMBL" id="CP147403">
    <property type="protein sequence ID" value="WXB86838.1"/>
    <property type="molecule type" value="Genomic_DNA"/>
</dbReference>
<dbReference type="SUPFAM" id="SSF46689">
    <property type="entry name" value="Homeodomain-like"/>
    <property type="match status" value="1"/>
</dbReference>
<dbReference type="PRINTS" id="PR00032">
    <property type="entry name" value="HTHARAC"/>
</dbReference>
<dbReference type="Proteomes" id="UP001368328">
    <property type="component" value="Chromosome"/>
</dbReference>
<keyword evidence="3" id="KW-0804">Transcription</keyword>
<reference evidence="5 6" key="1">
    <citation type="submission" date="2024-02" db="EMBL/GenBank/DDBJ databases">
        <title>Seven novel Bacillus-like species.</title>
        <authorList>
            <person name="Liu G."/>
        </authorList>
    </citation>
    <scope>NUCLEOTIDE SEQUENCE [LARGE SCALE GENOMIC DNA]</scope>
    <source>
        <strain evidence="5 6">FJAT-53654</strain>
    </source>
</reference>
<dbReference type="InterPro" id="IPR020449">
    <property type="entry name" value="Tscrpt_reg_AraC-type_HTH"/>
</dbReference>
<gene>
    <name evidence="5" type="ORF">WCV66_16415</name>
</gene>
<dbReference type="PANTHER" id="PTHR43280">
    <property type="entry name" value="ARAC-FAMILY TRANSCRIPTIONAL REGULATOR"/>
    <property type="match status" value="1"/>
</dbReference>
<keyword evidence="2" id="KW-0238">DNA-binding</keyword>
<dbReference type="SMART" id="SM00342">
    <property type="entry name" value="HTH_ARAC"/>
    <property type="match status" value="1"/>
</dbReference>
<keyword evidence="1" id="KW-0805">Transcription regulation</keyword>
<accession>A0ABZ2MN94</accession>
<evidence type="ECO:0000256" key="1">
    <source>
        <dbReference type="ARBA" id="ARBA00023015"/>
    </source>
</evidence>
<evidence type="ECO:0000256" key="3">
    <source>
        <dbReference type="ARBA" id="ARBA00023163"/>
    </source>
</evidence>
<evidence type="ECO:0000256" key="2">
    <source>
        <dbReference type="ARBA" id="ARBA00023125"/>
    </source>
</evidence>
<feature type="domain" description="HTH araC/xylS-type" evidence="4">
    <location>
        <begin position="174"/>
        <end position="272"/>
    </location>
</feature>
<evidence type="ECO:0000313" key="5">
    <source>
        <dbReference type="EMBL" id="WXB86838.1"/>
    </source>
</evidence>
<evidence type="ECO:0000259" key="4">
    <source>
        <dbReference type="PROSITE" id="PS01124"/>
    </source>
</evidence>
<name>A0ABZ2MN94_9BACI</name>
<dbReference type="InterPro" id="IPR037923">
    <property type="entry name" value="HTH-like"/>
</dbReference>
<sequence>MKYYIFDLPPYLYYGDSNEDVFSNGYTHISRSNFEWFDLIIVEKGSLYIGEEGVNYTINSNQGLILAPYSHHYSFKPCTEDTHFYWVHFQTTGQWAIHETHAKEYSNDSLHLPNFFTLKHDVAVFHTLRELNSFLQINHLKNKFNQQILFLHLINHLVQNETQAISAKVIQIAESSAIWLNKHFHENVSIVELGNVMNFHPSYISRCMKEVYGVSSKKYLLKLRINYSKTLLISKNDSIEEIAFRSGFNSLSFFSKTFTKEIGLSPSHFRNNYR</sequence>
<dbReference type="SUPFAM" id="SSF51215">
    <property type="entry name" value="Regulatory protein AraC"/>
    <property type="match status" value="1"/>
</dbReference>
<dbReference type="PROSITE" id="PS00041">
    <property type="entry name" value="HTH_ARAC_FAMILY_1"/>
    <property type="match status" value="1"/>
</dbReference>
<evidence type="ECO:0000313" key="6">
    <source>
        <dbReference type="Proteomes" id="UP001368328"/>
    </source>
</evidence>
<dbReference type="Pfam" id="PF12833">
    <property type="entry name" value="HTH_18"/>
    <property type="match status" value="1"/>
</dbReference>
<dbReference type="Gene3D" id="1.10.10.60">
    <property type="entry name" value="Homeodomain-like"/>
    <property type="match status" value="2"/>
</dbReference>
<dbReference type="InterPro" id="IPR018062">
    <property type="entry name" value="HTH_AraC-typ_CS"/>
</dbReference>
<proteinExistence type="predicted"/>
<dbReference type="InterPro" id="IPR009057">
    <property type="entry name" value="Homeodomain-like_sf"/>
</dbReference>
<protein>
    <submittedName>
        <fullName evidence="5">AraC family transcriptional regulator</fullName>
    </submittedName>
</protein>
<dbReference type="PROSITE" id="PS01124">
    <property type="entry name" value="HTH_ARAC_FAMILY_2"/>
    <property type="match status" value="1"/>
</dbReference>